<comment type="caution">
    <text evidence="8">The sequence shown here is derived from an EMBL/GenBank/DDBJ whole genome shotgun (WGS) entry which is preliminary data.</text>
</comment>
<dbReference type="PANTHER" id="PTHR43466:SF1">
    <property type="entry name" value="2-OXO-4-HYDROXY-4-CARBOXY-5-UREIDOIMIDAZOLINE DECARBOXYLASE-RELATED"/>
    <property type="match status" value="1"/>
</dbReference>
<organism evidence="8 9">
    <name type="scientific">Halomonas halophila</name>
    <dbReference type="NCBI Taxonomy" id="29573"/>
    <lineage>
        <taxon>Bacteria</taxon>
        <taxon>Pseudomonadati</taxon>
        <taxon>Pseudomonadota</taxon>
        <taxon>Gammaproteobacteria</taxon>
        <taxon>Oceanospirillales</taxon>
        <taxon>Halomonadaceae</taxon>
        <taxon>Halomonas</taxon>
    </lineage>
</organism>
<keyword evidence="6" id="KW-0456">Lyase</keyword>
<evidence type="ECO:0000256" key="5">
    <source>
        <dbReference type="ARBA" id="ARBA00022793"/>
    </source>
</evidence>
<evidence type="ECO:0000313" key="9">
    <source>
        <dbReference type="Proteomes" id="UP000321121"/>
    </source>
</evidence>
<evidence type="ECO:0000259" key="7">
    <source>
        <dbReference type="Pfam" id="PF09349"/>
    </source>
</evidence>
<proteinExistence type="predicted"/>
<evidence type="ECO:0000256" key="6">
    <source>
        <dbReference type="ARBA" id="ARBA00023239"/>
    </source>
</evidence>
<gene>
    <name evidence="8" type="ORF">HHA04nite_04570</name>
</gene>
<evidence type="ECO:0000313" key="8">
    <source>
        <dbReference type="EMBL" id="GEK71913.1"/>
    </source>
</evidence>
<dbReference type="NCBIfam" id="TIGR03164">
    <property type="entry name" value="UHCUDC"/>
    <property type="match status" value="1"/>
</dbReference>
<dbReference type="PANTHER" id="PTHR43466">
    <property type="entry name" value="2-OXO-4-HYDROXY-4-CARBOXY-5-UREIDOIMIDAZOLINE DECARBOXYLASE-RELATED"/>
    <property type="match status" value="1"/>
</dbReference>
<dbReference type="EMBL" id="BJUS01000003">
    <property type="protein sequence ID" value="GEK71913.1"/>
    <property type="molecule type" value="Genomic_DNA"/>
</dbReference>
<comment type="catalytic activity">
    <reaction evidence="1">
        <text>5-hydroxy-2-oxo-4-ureido-2,5-dihydro-1H-imidazole-5-carboxylate + H(+) = (S)-allantoin + CO2</text>
        <dbReference type="Rhea" id="RHEA:26301"/>
        <dbReference type="ChEBI" id="CHEBI:15378"/>
        <dbReference type="ChEBI" id="CHEBI:15678"/>
        <dbReference type="ChEBI" id="CHEBI:16526"/>
        <dbReference type="ChEBI" id="CHEBI:58639"/>
        <dbReference type="EC" id="4.1.1.97"/>
    </reaction>
</comment>
<sequence>MNHKTLSPRPSQLDRAAFVEQFGDIYEHSPWVAELAWQRGLGTEQDSPEGLAAAMGRVLNEADPERQLEVIHAHPDLAGKAAIAGDLTDDSTREQAGAGLDQCTPEEMARFERLNAAYKQRFGFPFVMAVKGSDRHAILAAFETRLEHGLDKERRTAIEQINRIAAFRLEARVG</sequence>
<keyword evidence="9" id="KW-1185">Reference proteome</keyword>
<accession>A0ABQ0U0F7</accession>
<evidence type="ECO:0000256" key="1">
    <source>
        <dbReference type="ARBA" id="ARBA00001163"/>
    </source>
</evidence>
<reference evidence="8 9" key="1">
    <citation type="submission" date="2019-07" db="EMBL/GenBank/DDBJ databases">
        <title>Whole genome shotgun sequence of Halomonas halophila NBRC 102604.</title>
        <authorList>
            <person name="Hosoyama A."/>
            <person name="Uohara A."/>
            <person name="Ohji S."/>
            <person name="Ichikawa N."/>
        </authorList>
    </citation>
    <scope>NUCLEOTIDE SEQUENCE [LARGE SCALE GENOMIC DNA]</scope>
    <source>
        <strain evidence="8 9">NBRC 102604</strain>
    </source>
</reference>
<dbReference type="InterPro" id="IPR017580">
    <property type="entry name" value="OHCU_decarboxylase-1"/>
</dbReference>
<dbReference type="EC" id="4.1.1.97" evidence="3"/>
<keyword evidence="5" id="KW-0210">Decarboxylase</keyword>
<evidence type="ECO:0000256" key="4">
    <source>
        <dbReference type="ARBA" id="ARBA00022631"/>
    </source>
</evidence>
<dbReference type="Gene3D" id="1.10.3330.10">
    <property type="entry name" value="Oxo-4-hydroxy-4-carboxy-5-ureidoimidazoline decarboxylase"/>
    <property type="match status" value="1"/>
</dbReference>
<evidence type="ECO:0000256" key="2">
    <source>
        <dbReference type="ARBA" id="ARBA00004754"/>
    </source>
</evidence>
<evidence type="ECO:0000256" key="3">
    <source>
        <dbReference type="ARBA" id="ARBA00012257"/>
    </source>
</evidence>
<dbReference type="SUPFAM" id="SSF158694">
    <property type="entry name" value="UraD-Like"/>
    <property type="match status" value="1"/>
</dbReference>
<keyword evidence="4" id="KW-0659">Purine metabolism</keyword>
<dbReference type="RefSeq" id="WP_146907595.1">
    <property type="nucleotide sequence ID" value="NZ_BJUS01000003.1"/>
</dbReference>
<dbReference type="InterPro" id="IPR018020">
    <property type="entry name" value="OHCU_decarboxylase"/>
</dbReference>
<dbReference type="InterPro" id="IPR036778">
    <property type="entry name" value="OHCU_decarboxylase_sf"/>
</dbReference>
<protein>
    <recommendedName>
        <fullName evidence="3">2-oxo-4-hydroxy-4-carboxy-5-ureidoimidazoline decarboxylase</fullName>
        <ecNumber evidence="3">4.1.1.97</ecNumber>
    </recommendedName>
</protein>
<dbReference type="Proteomes" id="UP000321121">
    <property type="component" value="Unassembled WGS sequence"/>
</dbReference>
<name>A0ABQ0U0F7_9GAMM</name>
<feature type="domain" description="Oxo-4-hydroxy-4-carboxy-5-ureidoimidazoline decarboxylase" evidence="7">
    <location>
        <begin position="12"/>
        <end position="170"/>
    </location>
</feature>
<comment type="pathway">
    <text evidence="2">Purine metabolism; urate degradation; (S)-allantoin from urate: step 3/3.</text>
</comment>
<dbReference type="Pfam" id="PF09349">
    <property type="entry name" value="OHCU_decarbox"/>
    <property type="match status" value="1"/>
</dbReference>